<evidence type="ECO:0000313" key="4">
    <source>
        <dbReference type="Proteomes" id="UP000315522"/>
    </source>
</evidence>
<reference evidence="3 4" key="1">
    <citation type="submission" date="2018-05" db="EMBL/GenBank/DDBJ databases">
        <title>Genome sequencing and assembly of the regulated plant pathogen Lachnellula willkommii and related sister species for the development of diagnostic species identification markers.</title>
        <authorList>
            <person name="Giroux E."/>
            <person name="Bilodeau G."/>
        </authorList>
    </citation>
    <scope>NUCLEOTIDE SEQUENCE [LARGE SCALE GENOMIC DNA]</scope>
    <source>
        <strain evidence="3 4">CBS 172.35</strain>
    </source>
</reference>
<accession>A0A559M247</accession>
<dbReference type="PANTHER" id="PTHR33119:SF1">
    <property type="entry name" value="FE2OG DIOXYGENASE DOMAIN-CONTAINING PROTEIN"/>
    <property type="match status" value="1"/>
</dbReference>
<keyword evidence="4" id="KW-1185">Reference proteome</keyword>
<dbReference type="Proteomes" id="UP000315522">
    <property type="component" value="Unassembled WGS sequence"/>
</dbReference>
<dbReference type="EMBL" id="QGML01002833">
    <property type="protein sequence ID" value="TVY87033.1"/>
    <property type="molecule type" value="Genomic_DNA"/>
</dbReference>
<dbReference type="InterPro" id="IPR049192">
    <property type="entry name" value="DUF4246_C"/>
</dbReference>
<dbReference type="AlphaFoldDB" id="A0A559M247"/>
<dbReference type="PANTHER" id="PTHR33119">
    <property type="entry name" value="IFI3P"/>
    <property type="match status" value="1"/>
</dbReference>
<comment type="caution">
    <text evidence="3">The sequence shown here is derived from an EMBL/GenBank/DDBJ whole genome shotgun (WGS) entry which is preliminary data.</text>
</comment>
<feature type="compositionally biased region" description="Acidic residues" evidence="1">
    <location>
        <begin position="341"/>
        <end position="356"/>
    </location>
</feature>
<evidence type="ECO:0000259" key="2">
    <source>
        <dbReference type="Pfam" id="PF14033"/>
    </source>
</evidence>
<proteinExistence type="predicted"/>
<gene>
    <name evidence="3" type="ORF">LAWI1_G007198</name>
</gene>
<organism evidence="3 4">
    <name type="scientific">Lachnellula willkommii</name>
    <dbReference type="NCBI Taxonomy" id="215461"/>
    <lineage>
        <taxon>Eukaryota</taxon>
        <taxon>Fungi</taxon>
        <taxon>Dikarya</taxon>
        <taxon>Ascomycota</taxon>
        <taxon>Pezizomycotina</taxon>
        <taxon>Leotiomycetes</taxon>
        <taxon>Helotiales</taxon>
        <taxon>Lachnaceae</taxon>
        <taxon>Lachnellula</taxon>
    </lineage>
</organism>
<dbReference type="InterPro" id="IPR025340">
    <property type="entry name" value="DUF4246"/>
</dbReference>
<evidence type="ECO:0000313" key="3">
    <source>
        <dbReference type="EMBL" id="TVY87033.1"/>
    </source>
</evidence>
<feature type="domain" description="DUF4246" evidence="2">
    <location>
        <begin position="86"/>
        <end position="427"/>
    </location>
</feature>
<dbReference type="Pfam" id="PF14033">
    <property type="entry name" value="DUF4246"/>
    <property type="match status" value="2"/>
</dbReference>
<name>A0A559M247_9HELO</name>
<feature type="region of interest" description="Disordered" evidence="1">
    <location>
        <begin position="273"/>
        <end position="301"/>
    </location>
</feature>
<protein>
    <recommendedName>
        <fullName evidence="2">DUF4246 domain-containing protein</fullName>
    </recommendedName>
</protein>
<sequence length="571" mass="64842">MGAHGNCYGGDSALIPPDWHKKVFDNEIIAKWHKEALDYPDNSLWKQATGGKVTNRQASRYPMANRGDIDGASSNVEPLSGIMSTEAFDYCVQELQSKARYYEKTRLIPTLDACASVVKSDELVSSELQAELRNAFDKLQADQKASPDWHPNSNDMVQDLLHPSMYPLVYGRTKAGKGEVIEKDDEKPNPDSRYNYGIGGSMLPPSFWSDTYQWLPSNIAFQGDGSVKFTSYINNLHPNKYPDIYRTIEKLVERALPAWDQCLARAINYKGKTGAGRTTSRFSKPAEPDDSNPENWDPSHPEPIELVILQFTKRKDGLELLMSSVNREKKTDSSDSQGSVDLEEGSDESDESDDEYESKRERIWREIRRPVQLQPDPFENIEDFYAPNEKARLSEKFKNKGLQIIVKMASIELTPEKPDFPVGGWHPTSRISLPLADPTKPGHRRFIALWLVDPHVRIISTANVPPRQLDWWAESIFSKSNDGMHMSKLPFELAQLLQQKGVPIESSSNESGKLPPELDEMLREQFLGEGSLLMGEVEARGHREELMQARSAFHFEADDQWHYTTYSFCEH</sequence>
<feature type="domain" description="DUF4246" evidence="2">
    <location>
        <begin position="433"/>
        <end position="474"/>
    </location>
</feature>
<feature type="region of interest" description="Disordered" evidence="1">
    <location>
        <begin position="326"/>
        <end position="357"/>
    </location>
</feature>
<evidence type="ECO:0000256" key="1">
    <source>
        <dbReference type="SAM" id="MobiDB-lite"/>
    </source>
</evidence>